<comment type="caution">
    <text evidence="1">The sequence shown here is derived from an EMBL/GenBank/DDBJ whole genome shotgun (WGS) entry which is preliminary data.</text>
</comment>
<evidence type="ECO:0000313" key="2">
    <source>
        <dbReference type="Proteomes" id="UP001221302"/>
    </source>
</evidence>
<protein>
    <submittedName>
        <fullName evidence="1">Uncharacterized protein</fullName>
    </submittedName>
</protein>
<dbReference type="Proteomes" id="UP001221302">
    <property type="component" value="Unassembled WGS sequence"/>
</dbReference>
<evidence type="ECO:0000313" key="1">
    <source>
        <dbReference type="EMBL" id="MDF1611672.1"/>
    </source>
</evidence>
<dbReference type="RefSeq" id="WP_321535439.1">
    <property type="nucleotide sequence ID" value="NZ_JARGDL010000005.1"/>
</dbReference>
<name>A0AAE3TDR0_9BACT</name>
<accession>A0AAE3TDR0</accession>
<organism evidence="1 2">
    <name type="scientific">Stygiobacter electus</name>
    <dbReference type="NCBI Taxonomy" id="3032292"/>
    <lineage>
        <taxon>Bacteria</taxon>
        <taxon>Pseudomonadati</taxon>
        <taxon>Ignavibacteriota</taxon>
        <taxon>Ignavibacteria</taxon>
        <taxon>Ignavibacteriales</taxon>
        <taxon>Melioribacteraceae</taxon>
        <taxon>Stygiobacter</taxon>
    </lineage>
</organism>
<proteinExistence type="predicted"/>
<reference evidence="1" key="1">
    <citation type="submission" date="2023-03" db="EMBL/GenBank/DDBJ databases">
        <title>Stygiobacter electus gen. nov., sp. nov., facultatively anaerobic thermotolerant bacterium of the class Ignavibacteria from a well of Yessentuki mineral water deposit.</title>
        <authorList>
            <person name="Podosokorskaya O.A."/>
            <person name="Elcheninov A.G."/>
            <person name="Petrova N.F."/>
            <person name="Zavarzina D.G."/>
            <person name="Kublanov I.V."/>
            <person name="Merkel A.Y."/>
        </authorList>
    </citation>
    <scope>NUCLEOTIDE SEQUENCE</scope>
    <source>
        <strain evidence="1">09-Me</strain>
    </source>
</reference>
<gene>
    <name evidence="1" type="ORF">P0M35_05895</name>
</gene>
<dbReference type="AlphaFoldDB" id="A0AAE3TDR0"/>
<dbReference type="PROSITE" id="PS51257">
    <property type="entry name" value="PROKAR_LIPOPROTEIN"/>
    <property type="match status" value="1"/>
</dbReference>
<dbReference type="EMBL" id="JARGDL010000005">
    <property type="protein sequence ID" value="MDF1611672.1"/>
    <property type="molecule type" value="Genomic_DNA"/>
</dbReference>
<keyword evidence="2" id="KW-1185">Reference proteome</keyword>
<sequence>MNKILLNIIFLLFSFLIISCNKGIEPSEPTGPFGFSGKVTFIGKWPEGVKRTHIVVFKNEIKKVEDFFNYFSFIVDSIPYGSKEFKYNSIDNPFNPNIKLIPGIYSYVVVAQSKTPEITLVRSDWNVVGVYCISGDQSKPKTLIINPGQITPDVNITVDFNNPPPQPPM</sequence>